<dbReference type="HOGENOM" id="CLU_2222965_0_0_1"/>
<protein>
    <submittedName>
        <fullName evidence="1">Uncharacterized protein</fullName>
    </submittedName>
</protein>
<accession>Q2H2K8</accession>
<proteinExistence type="predicted"/>
<dbReference type="EMBL" id="CH408032">
    <property type="protein sequence ID" value="EAQ87369.1"/>
    <property type="molecule type" value="Genomic_DNA"/>
</dbReference>
<dbReference type="AlphaFoldDB" id="Q2H2K8"/>
<gene>
    <name evidence="1" type="ORF">CHGG_03988</name>
</gene>
<evidence type="ECO:0000313" key="1">
    <source>
        <dbReference type="EMBL" id="EAQ87369.1"/>
    </source>
</evidence>
<keyword evidence="2" id="KW-1185">Reference proteome</keyword>
<dbReference type="Proteomes" id="UP000001056">
    <property type="component" value="Unassembled WGS sequence"/>
</dbReference>
<organism evidence="1 2">
    <name type="scientific">Chaetomium globosum (strain ATCC 6205 / CBS 148.51 / DSM 1962 / NBRC 6347 / NRRL 1970)</name>
    <name type="common">Soil fungus</name>
    <dbReference type="NCBI Taxonomy" id="306901"/>
    <lineage>
        <taxon>Eukaryota</taxon>
        <taxon>Fungi</taxon>
        <taxon>Dikarya</taxon>
        <taxon>Ascomycota</taxon>
        <taxon>Pezizomycotina</taxon>
        <taxon>Sordariomycetes</taxon>
        <taxon>Sordariomycetidae</taxon>
        <taxon>Sordariales</taxon>
        <taxon>Chaetomiaceae</taxon>
        <taxon>Chaetomium</taxon>
    </lineage>
</organism>
<dbReference type="VEuPathDB" id="FungiDB:CHGG_03988"/>
<dbReference type="RefSeq" id="XP_001223202.1">
    <property type="nucleotide sequence ID" value="XM_001223201.1"/>
</dbReference>
<dbReference type="GeneID" id="4392091"/>
<name>Q2H2K8_CHAGB</name>
<dbReference type="InParanoid" id="Q2H2K8"/>
<sequence length="106" mass="12082">MVRVLESSLVSTSWANEPYSRYPQQQRMFGTDEIVNGLWYAFAAAQLSFMSRRDKDGSVGPREVLEGLRIPACQQHVNFPERGDAPFGFWHAMITADGLENRSIWT</sequence>
<evidence type="ECO:0000313" key="2">
    <source>
        <dbReference type="Proteomes" id="UP000001056"/>
    </source>
</evidence>
<reference evidence="2" key="1">
    <citation type="journal article" date="2015" name="Genome Announc.">
        <title>Draft genome sequence of the cellulolytic fungus Chaetomium globosum.</title>
        <authorList>
            <person name="Cuomo C.A."/>
            <person name="Untereiner W.A."/>
            <person name="Ma L.-J."/>
            <person name="Grabherr M."/>
            <person name="Birren B.W."/>
        </authorList>
    </citation>
    <scope>NUCLEOTIDE SEQUENCE [LARGE SCALE GENOMIC DNA]</scope>
    <source>
        <strain evidence="2">ATCC 6205 / CBS 148.51 / DSM 1962 / NBRC 6347 / NRRL 1970</strain>
    </source>
</reference>